<evidence type="ECO:0000256" key="10">
    <source>
        <dbReference type="ARBA" id="ARBA00022958"/>
    </source>
</evidence>
<keyword evidence="10" id="KW-0630">Potassium</keyword>
<comment type="similarity">
    <text evidence="2">Belongs to the ABC transporter superfamily. ABCB family. Multidrug resistance exporter (TC 3.A.1.201) subfamily.</text>
</comment>
<dbReference type="InterPro" id="IPR039421">
    <property type="entry name" value="Type_1_exporter"/>
</dbReference>
<dbReference type="GO" id="GO:0006813">
    <property type="term" value="P:potassium ion transport"/>
    <property type="evidence" value="ECO:0007669"/>
    <property type="project" value="UniProtKB-KW"/>
</dbReference>
<accession>A0AA36BK06</accession>
<reference evidence="21" key="1">
    <citation type="submission" date="2023-08" db="EMBL/GenBank/DDBJ databases">
        <authorList>
            <person name="Alioto T."/>
            <person name="Alioto T."/>
            <person name="Gomez Garrido J."/>
        </authorList>
    </citation>
    <scope>NUCLEOTIDE SEQUENCE</scope>
</reference>
<dbReference type="GO" id="GO:0034220">
    <property type="term" value="P:monoatomic ion transmembrane transport"/>
    <property type="evidence" value="ECO:0007669"/>
    <property type="project" value="UniProtKB-KW"/>
</dbReference>
<evidence type="ECO:0000256" key="6">
    <source>
        <dbReference type="ARBA" id="ARBA00022741"/>
    </source>
</evidence>
<keyword evidence="5 18" id="KW-0812">Transmembrane</keyword>
<dbReference type="PANTHER" id="PTHR43394">
    <property type="entry name" value="ATP-DEPENDENT PERMEASE MDL1, MITOCHONDRIAL"/>
    <property type="match status" value="1"/>
</dbReference>
<keyword evidence="11 18" id="KW-1133">Transmembrane helix</keyword>
<sequence length="718" mass="78557">MLLINLLSKLPRHFAFDRSFIRQNVTLGLTRKASLRFVSGKTVQKITNHKELVWHFSKAIRKPRIFTFSNKPSTLSRPLFNFQTLQLSAIGLSSLYMCKNLVLDANCDPCRVVEQAVEEYETGRFCFDWEGFVALILPDGLTILGAIACAIVVAILNIQIPLVLGDLVNGISNIGRENVKSFGQLVKEPARELICCYILQGISTAFFISLLSKVGENVAARLRMKLFNALVSQDMEFFDRHSTGELINRLTSDVQEFKSSFKACISQGLKSFTQTAGCIGTLFVLSPKLTCFLLGVVPTLIGVGSLIGSFLRILSRQAQAQSEKATAVASEAIGNMRTVRAFSMEKSEAALYNREIEKSKTLTLRLGNGIAIFQGLSNIALNGVVFGILLAGGHMLSHNELSAGNLMSFLVATQTIERSLAHMSLLFGQAIRGMSAQARIFEFINSKPSIPIIGGVVIPTKDLVGEVTFENVDFSYPTRRKEAVLKNMSLNIPNGKVVALVGHSGSGKSTIVSLLERFYDVDAGVVKIDGHNIKKLCPSCLRGNILGIISQEPVLFNTSIMENIRYGNQKASNAQVYAAAKIANAHNFITSFSYGYQTVVGERGITLSGGQKQRIAIARALIKDPKVLILDEATSALDSESEQLVQDALEKVSKGRTVIVIAHRLSTVKDADIIAVISKGNIVEMGNHKTLLDKRGLYYDLVQNQDLMKDSKRVPTKG</sequence>
<dbReference type="SUPFAM" id="SSF90123">
    <property type="entry name" value="ABC transporter transmembrane region"/>
    <property type="match status" value="1"/>
</dbReference>
<proteinExistence type="inferred from homology"/>
<evidence type="ECO:0000256" key="4">
    <source>
        <dbReference type="ARBA" id="ARBA00022538"/>
    </source>
</evidence>
<dbReference type="GO" id="GO:0016887">
    <property type="term" value="F:ATP hydrolysis activity"/>
    <property type="evidence" value="ECO:0007669"/>
    <property type="project" value="InterPro"/>
</dbReference>
<evidence type="ECO:0000256" key="1">
    <source>
        <dbReference type="ARBA" id="ARBA00004448"/>
    </source>
</evidence>
<evidence type="ECO:0000256" key="13">
    <source>
        <dbReference type="ARBA" id="ARBA00023128"/>
    </source>
</evidence>
<protein>
    <recommendedName>
        <fullName evidence="15">Mitochondrial potassium channel ATP-binding subunit</fullName>
    </recommendedName>
    <alternativeName>
        <fullName evidence="17">ATP-binding cassette sub-family B member 8, mitochondrial</fullName>
    </alternativeName>
    <alternativeName>
        <fullName evidence="16">Mitochondrial sulfonylurea-receptor</fullName>
    </alternativeName>
</protein>
<evidence type="ECO:0000313" key="21">
    <source>
        <dbReference type="EMBL" id="CAI9734867.1"/>
    </source>
</evidence>
<evidence type="ECO:0000259" key="20">
    <source>
        <dbReference type="PROSITE" id="PS50929"/>
    </source>
</evidence>
<dbReference type="Pfam" id="PF00005">
    <property type="entry name" value="ABC_tran"/>
    <property type="match status" value="1"/>
</dbReference>
<evidence type="ECO:0000256" key="3">
    <source>
        <dbReference type="ARBA" id="ARBA00022448"/>
    </source>
</evidence>
<organism evidence="21 22">
    <name type="scientific">Octopus vulgaris</name>
    <name type="common">Common octopus</name>
    <dbReference type="NCBI Taxonomy" id="6645"/>
    <lineage>
        <taxon>Eukaryota</taxon>
        <taxon>Metazoa</taxon>
        <taxon>Spiralia</taxon>
        <taxon>Lophotrochozoa</taxon>
        <taxon>Mollusca</taxon>
        <taxon>Cephalopoda</taxon>
        <taxon>Coleoidea</taxon>
        <taxon>Octopodiformes</taxon>
        <taxon>Octopoda</taxon>
        <taxon>Incirrata</taxon>
        <taxon>Octopodidae</taxon>
        <taxon>Octopus</taxon>
    </lineage>
</organism>
<dbReference type="PROSITE" id="PS50929">
    <property type="entry name" value="ABC_TM1F"/>
    <property type="match status" value="1"/>
</dbReference>
<feature type="domain" description="ABC transporter" evidence="19">
    <location>
        <begin position="467"/>
        <end position="704"/>
    </location>
</feature>
<evidence type="ECO:0000256" key="18">
    <source>
        <dbReference type="SAM" id="Phobius"/>
    </source>
</evidence>
<dbReference type="Gene3D" id="3.40.50.300">
    <property type="entry name" value="P-loop containing nucleotide triphosphate hydrolases"/>
    <property type="match status" value="1"/>
</dbReference>
<keyword evidence="9" id="KW-0809">Transit peptide</keyword>
<dbReference type="Gene3D" id="1.20.1560.10">
    <property type="entry name" value="ABC transporter type 1, transmembrane domain"/>
    <property type="match status" value="1"/>
</dbReference>
<dbReference type="GO" id="GO:0005524">
    <property type="term" value="F:ATP binding"/>
    <property type="evidence" value="ECO:0007669"/>
    <property type="project" value="UniProtKB-KW"/>
</dbReference>
<feature type="transmembrane region" description="Helical" evidence="18">
    <location>
        <begin position="292"/>
        <end position="314"/>
    </location>
</feature>
<dbReference type="InterPro" id="IPR003593">
    <property type="entry name" value="AAA+_ATPase"/>
</dbReference>
<evidence type="ECO:0000256" key="9">
    <source>
        <dbReference type="ARBA" id="ARBA00022946"/>
    </source>
</evidence>
<evidence type="ECO:0000256" key="17">
    <source>
        <dbReference type="ARBA" id="ARBA00042968"/>
    </source>
</evidence>
<dbReference type="SMART" id="SM00382">
    <property type="entry name" value="AAA"/>
    <property type="match status" value="1"/>
</dbReference>
<dbReference type="CDD" id="cd18574">
    <property type="entry name" value="ABC_6TM_ABCB8_like"/>
    <property type="match status" value="1"/>
</dbReference>
<dbReference type="SUPFAM" id="SSF52540">
    <property type="entry name" value="P-loop containing nucleoside triphosphate hydrolases"/>
    <property type="match status" value="1"/>
</dbReference>
<dbReference type="AlphaFoldDB" id="A0AA36BK06"/>
<dbReference type="InterPro" id="IPR003439">
    <property type="entry name" value="ABC_transporter-like_ATP-bd"/>
</dbReference>
<keyword evidence="8" id="KW-0067">ATP-binding</keyword>
<keyword evidence="22" id="KW-1185">Reference proteome</keyword>
<dbReference type="PROSITE" id="PS50893">
    <property type="entry name" value="ABC_TRANSPORTER_2"/>
    <property type="match status" value="1"/>
</dbReference>
<dbReference type="FunFam" id="1.20.1560.10:FF:000016">
    <property type="entry name" value="ATP-binding cassette sub-family B member 8, mitochondrial"/>
    <property type="match status" value="1"/>
</dbReference>
<dbReference type="GO" id="GO:0005743">
    <property type="term" value="C:mitochondrial inner membrane"/>
    <property type="evidence" value="ECO:0007669"/>
    <property type="project" value="UniProtKB-SubCell"/>
</dbReference>
<dbReference type="PANTHER" id="PTHR43394:SF17">
    <property type="entry name" value="MITOCHONDRIAL POTASSIUM CHANNEL ATP-BINDING SUBUNIT"/>
    <property type="match status" value="1"/>
</dbReference>
<dbReference type="FunFam" id="3.40.50.300:FF:000403">
    <property type="entry name" value="ATP-binding cassette sub-family B member 8, mitochondrial"/>
    <property type="match status" value="1"/>
</dbReference>
<keyword evidence="3" id="KW-0813">Transport</keyword>
<evidence type="ECO:0000256" key="7">
    <source>
        <dbReference type="ARBA" id="ARBA00022792"/>
    </source>
</evidence>
<dbReference type="EMBL" id="OX597829">
    <property type="protein sequence ID" value="CAI9734867.1"/>
    <property type="molecule type" value="Genomic_DNA"/>
</dbReference>
<comment type="subcellular location">
    <subcellularLocation>
        <location evidence="1">Mitochondrion inner membrane</location>
        <topology evidence="1">Multi-pass membrane protein</topology>
    </subcellularLocation>
</comment>
<keyword evidence="6" id="KW-0547">Nucleotide-binding</keyword>
<evidence type="ECO:0000256" key="11">
    <source>
        <dbReference type="ARBA" id="ARBA00022989"/>
    </source>
</evidence>
<evidence type="ECO:0000256" key="5">
    <source>
        <dbReference type="ARBA" id="ARBA00022692"/>
    </source>
</evidence>
<keyword evidence="4" id="KW-0633">Potassium transport</keyword>
<name>A0AA36BK06_OCTVU</name>
<dbReference type="Proteomes" id="UP001162480">
    <property type="component" value="Chromosome 16"/>
</dbReference>
<dbReference type="InterPro" id="IPR027417">
    <property type="entry name" value="P-loop_NTPase"/>
</dbReference>
<evidence type="ECO:0000256" key="14">
    <source>
        <dbReference type="ARBA" id="ARBA00023136"/>
    </source>
</evidence>
<evidence type="ECO:0000256" key="16">
    <source>
        <dbReference type="ARBA" id="ARBA00041416"/>
    </source>
</evidence>
<dbReference type="GO" id="GO:0015421">
    <property type="term" value="F:ABC-type oligopeptide transporter activity"/>
    <property type="evidence" value="ECO:0007669"/>
    <property type="project" value="TreeGrafter"/>
</dbReference>
<evidence type="ECO:0000256" key="12">
    <source>
        <dbReference type="ARBA" id="ARBA00023065"/>
    </source>
</evidence>
<keyword evidence="14 18" id="KW-0472">Membrane</keyword>
<dbReference type="PROSITE" id="PS00211">
    <property type="entry name" value="ABC_TRANSPORTER_1"/>
    <property type="match status" value="1"/>
</dbReference>
<evidence type="ECO:0000256" key="2">
    <source>
        <dbReference type="ARBA" id="ARBA00007577"/>
    </source>
</evidence>
<keyword evidence="12" id="KW-0406">Ion transport</keyword>
<gene>
    <name evidence="21" type="ORF">OCTVUL_1B021095</name>
</gene>
<dbReference type="InterPro" id="IPR036640">
    <property type="entry name" value="ABC1_TM_sf"/>
</dbReference>
<evidence type="ECO:0000256" key="8">
    <source>
        <dbReference type="ARBA" id="ARBA00022840"/>
    </source>
</evidence>
<dbReference type="InterPro" id="IPR011527">
    <property type="entry name" value="ABC1_TM_dom"/>
</dbReference>
<evidence type="ECO:0000256" key="15">
    <source>
        <dbReference type="ARBA" id="ARBA00040439"/>
    </source>
</evidence>
<evidence type="ECO:0000313" key="22">
    <source>
        <dbReference type="Proteomes" id="UP001162480"/>
    </source>
</evidence>
<dbReference type="Pfam" id="PF00664">
    <property type="entry name" value="ABC_membrane"/>
    <property type="match status" value="1"/>
</dbReference>
<keyword evidence="13" id="KW-0496">Mitochondrion</keyword>
<evidence type="ECO:0000259" key="19">
    <source>
        <dbReference type="PROSITE" id="PS50893"/>
    </source>
</evidence>
<dbReference type="CDD" id="cd03249">
    <property type="entry name" value="ABC_MTABC3_MDL1_MDL2"/>
    <property type="match status" value="1"/>
</dbReference>
<dbReference type="GO" id="GO:0090374">
    <property type="term" value="P:oligopeptide export from mitochondrion"/>
    <property type="evidence" value="ECO:0007669"/>
    <property type="project" value="TreeGrafter"/>
</dbReference>
<dbReference type="InterPro" id="IPR017871">
    <property type="entry name" value="ABC_transporter-like_CS"/>
</dbReference>
<keyword evidence="7" id="KW-0999">Mitochondrion inner membrane</keyword>
<feature type="domain" description="ABC transmembrane type-1" evidence="20">
    <location>
        <begin position="144"/>
        <end position="432"/>
    </location>
</feature>